<feature type="transmembrane region" description="Helical" evidence="1">
    <location>
        <begin position="12"/>
        <end position="34"/>
    </location>
</feature>
<protein>
    <recommendedName>
        <fullName evidence="4">Steroid 5-alpha reductase C-terminal domain-containing protein</fullName>
    </recommendedName>
</protein>
<keyword evidence="1" id="KW-0812">Transmembrane</keyword>
<dbReference type="PANTHER" id="PTHR32251:SF15">
    <property type="entry name" value="3-OXO-5-ALPHA-STEROID 4-DEHYDROGENASE (DUF1295)"/>
    <property type="match status" value="1"/>
</dbReference>
<dbReference type="Proteomes" id="UP001146120">
    <property type="component" value="Unassembled WGS sequence"/>
</dbReference>
<gene>
    <name evidence="2" type="ORF">N0F65_002993</name>
</gene>
<accession>A0AAV2YQS4</accession>
<evidence type="ECO:0008006" key="4">
    <source>
        <dbReference type="Google" id="ProtNLM"/>
    </source>
</evidence>
<feature type="transmembrane region" description="Helical" evidence="1">
    <location>
        <begin position="108"/>
        <end position="128"/>
    </location>
</feature>
<reference evidence="2" key="2">
    <citation type="journal article" date="2023" name="Microbiol Resour">
        <title>Decontamination and Annotation of the Draft Genome Sequence of the Oomycete Lagenidium giganteum ARSEF 373.</title>
        <authorList>
            <person name="Morgan W.R."/>
            <person name="Tartar A."/>
        </authorList>
    </citation>
    <scope>NUCLEOTIDE SEQUENCE</scope>
    <source>
        <strain evidence="2">ARSEF 373</strain>
    </source>
</reference>
<evidence type="ECO:0000313" key="3">
    <source>
        <dbReference type="Proteomes" id="UP001146120"/>
    </source>
</evidence>
<dbReference type="AlphaFoldDB" id="A0AAV2YQS4"/>
<keyword evidence="1" id="KW-1133">Transmembrane helix</keyword>
<dbReference type="EMBL" id="DAKRPA010000194">
    <property type="protein sequence ID" value="DAZ95683.1"/>
    <property type="molecule type" value="Genomic_DNA"/>
</dbReference>
<feature type="transmembrane region" description="Helical" evidence="1">
    <location>
        <begin position="218"/>
        <end position="239"/>
    </location>
</feature>
<evidence type="ECO:0000256" key="1">
    <source>
        <dbReference type="SAM" id="Phobius"/>
    </source>
</evidence>
<evidence type="ECO:0000313" key="2">
    <source>
        <dbReference type="EMBL" id="DAZ95683.1"/>
    </source>
</evidence>
<proteinExistence type="predicted"/>
<dbReference type="GO" id="GO:0016020">
    <property type="term" value="C:membrane"/>
    <property type="evidence" value="ECO:0007669"/>
    <property type="project" value="TreeGrafter"/>
</dbReference>
<feature type="transmembrane region" description="Helical" evidence="1">
    <location>
        <begin position="46"/>
        <end position="63"/>
    </location>
</feature>
<feature type="transmembrane region" description="Helical" evidence="1">
    <location>
        <begin position="194"/>
        <end position="212"/>
    </location>
</feature>
<keyword evidence="3" id="KW-1185">Reference proteome</keyword>
<keyword evidence="1" id="KW-0472">Membrane</keyword>
<dbReference type="InterPro" id="IPR010721">
    <property type="entry name" value="UstE-like"/>
</dbReference>
<organism evidence="2 3">
    <name type="scientific">Lagenidium giganteum</name>
    <dbReference type="NCBI Taxonomy" id="4803"/>
    <lineage>
        <taxon>Eukaryota</taxon>
        <taxon>Sar</taxon>
        <taxon>Stramenopiles</taxon>
        <taxon>Oomycota</taxon>
        <taxon>Peronosporomycetes</taxon>
        <taxon>Pythiales</taxon>
        <taxon>Pythiaceae</taxon>
    </lineage>
</organism>
<name>A0AAV2YQS4_9STRA</name>
<dbReference type="Gene3D" id="1.20.120.1630">
    <property type="match status" value="1"/>
</dbReference>
<sequence>MSTDPGALAPGYLLPLCFGVTVVMQCSFFAVAFLCQFDKVTDLAGTLNFLVLALLSLVVQGIYSTRTIVVTAFVVVWALRLGSYLLIRVLNRGKDERFDQMRGNCLNFFGFWVFQIFWVFVVSTPVMLVNSGDDAVDVAAFGTASDVLGTVLWVIGFVIEAVADSSKDAFYRNKENRGKLLCSGVWKYSRHPNYFGEIVCWTGVFLLSAATFVGDQKWFAVGVVSPLMTFILLMFLSGIPLAEERYDTRFGAQPFYLEYKKSTSPVIPFPPSIYRELPMVIKQWLFFELPMYSVRLRSIQAEQSEHPYYQSTS</sequence>
<comment type="caution">
    <text evidence="2">The sequence shown here is derived from an EMBL/GenBank/DDBJ whole genome shotgun (WGS) entry which is preliminary data.</text>
</comment>
<reference evidence="2" key="1">
    <citation type="submission" date="2022-11" db="EMBL/GenBank/DDBJ databases">
        <authorList>
            <person name="Morgan W.R."/>
            <person name="Tartar A."/>
        </authorList>
    </citation>
    <scope>NUCLEOTIDE SEQUENCE</scope>
    <source>
        <strain evidence="2">ARSEF 373</strain>
    </source>
</reference>
<dbReference type="Pfam" id="PF06966">
    <property type="entry name" value="DUF1295"/>
    <property type="match status" value="1"/>
</dbReference>
<feature type="transmembrane region" description="Helical" evidence="1">
    <location>
        <begin position="140"/>
        <end position="163"/>
    </location>
</feature>
<dbReference type="PANTHER" id="PTHR32251">
    <property type="entry name" value="3-OXO-5-ALPHA-STEROID 4-DEHYDROGENASE"/>
    <property type="match status" value="1"/>
</dbReference>
<feature type="transmembrane region" description="Helical" evidence="1">
    <location>
        <begin position="69"/>
        <end position="87"/>
    </location>
</feature>
<dbReference type="PROSITE" id="PS50244">
    <property type="entry name" value="S5A_REDUCTASE"/>
    <property type="match status" value="1"/>
</dbReference>